<dbReference type="Gene3D" id="2.40.170.20">
    <property type="entry name" value="TonB-dependent receptor, beta-barrel domain"/>
    <property type="match status" value="1"/>
</dbReference>
<dbReference type="Gene3D" id="2.170.130.10">
    <property type="entry name" value="TonB-dependent receptor, plug domain"/>
    <property type="match status" value="1"/>
</dbReference>
<keyword evidence="6 8" id="KW-0472">Membrane</keyword>
<dbReference type="SUPFAM" id="SSF56935">
    <property type="entry name" value="Porins"/>
    <property type="match status" value="1"/>
</dbReference>
<comment type="similarity">
    <text evidence="8">Belongs to the TonB-dependent receptor family.</text>
</comment>
<dbReference type="PANTHER" id="PTHR30069">
    <property type="entry name" value="TONB-DEPENDENT OUTER MEMBRANE RECEPTOR"/>
    <property type="match status" value="1"/>
</dbReference>
<accession>A0A2T1N842</accession>
<keyword evidence="4 8" id="KW-0812">Transmembrane</keyword>
<keyword evidence="11" id="KW-1185">Reference proteome</keyword>
<dbReference type="PANTHER" id="PTHR30069:SF29">
    <property type="entry name" value="HEMOGLOBIN AND HEMOGLOBIN-HAPTOGLOBIN-BINDING PROTEIN 1-RELATED"/>
    <property type="match status" value="1"/>
</dbReference>
<dbReference type="RefSeq" id="WP_106463150.1">
    <property type="nucleotide sequence ID" value="NZ_PXOQ01000009.1"/>
</dbReference>
<dbReference type="EMBL" id="PXOQ01000009">
    <property type="protein sequence ID" value="PSG88012.1"/>
    <property type="molecule type" value="Genomic_DNA"/>
</dbReference>
<evidence type="ECO:0000313" key="10">
    <source>
        <dbReference type="EMBL" id="PSG88012.1"/>
    </source>
</evidence>
<proteinExistence type="inferred from homology"/>
<evidence type="ECO:0000259" key="9">
    <source>
        <dbReference type="Pfam" id="PF07715"/>
    </source>
</evidence>
<comment type="caution">
    <text evidence="10">The sequence shown here is derived from an EMBL/GenBank/DDBJ whole genome shotgun (WGS) entry which is preliminary data.</text>
</comment>
<keyword evidence="2 8" id="KW-0813">Transport</keyword>
<keyword evidence="3 8" id="KW-1134">Transmembrane beta strand</keyword>
<dbReference type="Pfam" id="PF07715">
    <property type="entry name" value="Plug"/>
    <property type="match status" value="1"/>
</dbReference>
<keyword evidence="5" id="KW-0732">Signal</keyword>
<dbReference type="InterPro" id="IPR036942">
    <property type="entry name" value="Beta-barrel_TonB_sf"/>
</dbReference>
<dbReference type="GO" id="GO:0015344">
    <property type="term" value="F:siderophore uptake transmembrane transporter activity"/>
    <property type="evidence" value="ECO:0007669"/>
    <property type="project" value="TreeGrafter"/>
</dbReference>
<sequence>MIQVVFRNFTYHIPHHLKTPLSHLFISFFLLISSFSNAQESITLSGTITELKTNESLIGVNVIIPELQTGAVTNEYGFYSITISKGSYKIQVSFLGFKTINQNLNLTQSTIQNFKLEESFEDLDEVVITSDVEKLNLRTPQMSVNTLTASTIKDIPVVFGEADVIKAITLLPGVTNAGEGSSGFNVRGGAADQNLILLDEATIYNSSHLFGFFSVFNPDAIKDIKLYKGGIPARYGGRVSSVLDIYQKEGNSNQLAMNGGIGLISSRLLIEGPLKKEKGSFLFGGRSSYAHLFLPLFDNNNVAYFYDLNTKLSYNLDDKNNIYLSGYFGRDVFNISDSFENIYGNAVINFRWNHLFSDKLFSNMSLIYSDYYYGLDLNFVEFEYISGIANFNFKYDFKHYITDKFKLQYGINSIYHTFNPGEIEPSTPTSGINPRELIKKYAFENAIYIDAEHSINNNLTLSYGLRLSSFLRLGQNELNTYSNNNPVNYNPTFGIYQKANPTGVETFKRSDIIKSFANLEPRFSLSYQLNETTSLKTSYNRLSQYLHLLSNTTSPTPLDIWTPSGKFVKPQLLDQVAFGYFKNISNSKYSLEVETFYKKIQNRIDYIDGADLIANDAIEQVILNGEARAYGLEMLFKKNKGQFKGWVAYTLSKSEQRTPGRTALETGINNGNWYNTAYDKTHDISVTTSYDLNKKWNLNANFVFQTGQPTTYPNGQYQYNGLSIPSFSNRNEDRLPNYHRLDVSATYTPKPEKKQGWQSSWVFGIYNVYNRYNAASISFGENRMTGQNEASKLTIFGIVPSVSYNFKF</sequence>
<name>A0A2T1N842_9FLAO</name>
<dbReference type="PROSITE" id="PS52016">
    <property type="entry name" value="TONB_DEPENDENT_REC_3"/>
    <property type="match status" value="1"/>
</dbReference>
<evidence type="ECO:0000256" key="1">
    <source>
        <dbReference type="ARBA" id="ARBA00004571"/>
    </source>
</evidence>
<evidence type="ECO:0000256" key="8">
    <source>
        <dbReference type="PROSITE-ProRule" id="PRU01360"/>
    </source>
</evidence>
<comment type="subcellular location">
    <subcellularLocation>
        <location evidence="1 8">Cell outer membrane</location>
        <topology evidence="1 8">Multi-pass membrane protein</topology>
    </subcellularLocation>
</comment>
<evidence type="ECO:0000256" key="5">
    <source>
        <dbReference type="ARBA" id="ARBA00022729"/>
    </source>
</evidence>
<dbReference type="GO" id="GO:0044718">
    <property type="term" value="P:siderophore transmembrane transport"/>
    <property type="evidence" value="ECO:0007669"/>
    <property type="project" value="TreeGrafter"/>
</dbReference>
<dbReference type="Gene3D" id="2.60.40.1120">
    <property type="entry name" value="Carboxypeptidase-like, regulatory domain"/>
    <property type="match status" value="1"/>
</dbReference>
<dbReference type="InterPro" id="IPR039426">
    <property type="entry name" value="TonB-dep_rcpt-like"/>
</dbReference>
<dbReference type="Pfam" id="PF13715">
    <property type="entry name" value="CarbopepD_reg_2"/>
    <property type="match status" value="1"/>
</dbReference>
<keyword evidence="7 8" id="KW-0998">Cell outer membrane</keyword>
<evidence type="ECO:0000256" key="6">
    <source>
        <dbReference type="ARBA" id="ARBA00023136"/>
    </source>
</evidence>
<reference evidence="10 11" key="1">
    <citation type="submission" date="2018-03" db="EMBL/GenBank/DDBJ databases">
        <title>Mesoflavibacter sp. HG37 and Mesoflavibacter sp. HG96 sp.nov., two marine bacteria isolated from seawater of Western Pacific Ocean.</title>
        <authorList>
            <person name="Cheng H."/>
            <person name="Wu Y.-H."/>
            <person name="Guo L.-L."/>
            <person name="Xu X.-W."/>
        </authorList>
    </citation>
    <scope>NUCLEOTIDE SEQUENCE [LARGE SCALE GENOMIC DNA]</scope>
    <source>
        <strain evidence="10 11">KCTC 32269</strain>
    </source>
</reference>
<protein>
    <recommendedName>
        <fullName evidence="9">TonB-dependent receptor plug domain-containing protein</fullName>
    </recommendedName>
</protein>
<dbReference type="Proteomes" id="UP000238426">
    <property type="component" value="Unassembled WGS sequence"/>
</dbReference>
<evidence type="ECO:0000256" key="2">
    <source>
        <dbReference type="ARBA" id="ARBA00022448"/>
    </source>
</evidence>
<evidence type="ECO:0000256" key="4">
    <source>
        <dbReference type="ARBA" id="ARBA00022692"/>
    </source>
</evidence>
<dbReference type="SUPFAM" id="SSF49464">
    <property type="entry name" value="Carboxypeptidase regulatory domain-like"/>
    <property type="match status" value="1"/>
</dbReference>
<evidence type="ECO:0000256" key="7">
    <source>
        <dbReference type="ARBA" id="ARBA00023237"/>
    </source>
</evidence>
<evidence type="ECO:0000313" key="11">
    <source>
        <dbReference type="Proteomes" id="UP000238426"/>
    </source>
</evidence>
<gene>
    <name evidence="10" type="ORF">C7H52_06825</name>
</gene>
<dbReference type="InterPro" id="IPR012910">
    <property type="entry name" value="Plug_dom"/>
</dbReference>
<organism evidence="10 11">
    <name type="scientific">Aurantibacter aestuarii</name>
    <dbReference type="NCBI Taxonomy" id="1266046"/>
    <lineage>
        <taxon>Bacteria</taxon>
        <taxon>Pseudomonadati</taxon>
        <taxon>Bacteroidota</taxon>
        <taxon>Flavobacteriia</taxon>
        <taxon>Flavobacteriales</taxon>
        <taxon>Flavobacteriaceae</taxon>
        <taxon>Aurantibacter</taxon>
    </lineage>
</organism>
<dbReference type="InterPro" id="IPR037066">
    <property type="entry name" value="Plug_dom_sf"/>
</dbReference>
<dbReference type="InterPro" id="IPR008969">
    <property type="entry name" value="CarboxyPept-like_regulatory"/>
</dbReference>
<dbReference type="GO" id="GO:0009279">
    <property type="term" value="C:cell outer membrane"/>
    <property type="evidence" value="ECO:0007669"/>
    <property type="project" value="UniProtKB-SubCell"/>
</dbReference>
<dbReference type="OrthoDB" id="9803050at2"/>
<feature type="domain" description="TonB-dependent receptor plug" evidence="9">
    <location>
        <begin position="140"/>
        <end position="238"/>
    </location>
</feature>
<evidence type="ECO:0000256" key="3">
    <source>
        <dbReference type="ARBA" id="ARBA00022452"/>
    </source>
</evidence>
<dbReference type="AlphaFoldDB" id="A0A2T1N842"/>